<accession>A0ABS1CTM4</accession>
<dbReference type="RefSeq" id="WP_133219585.1">
    <property type="nucleotide sequence ID" value="NZ_NRSG01000026.1"/>
</dbReference>
<dbReference type="SUPFAM" id="SSF53850">
    <property type="entry name" value="Periplasmic binding protein-like II"/>
    <property type="match status" value="1"/>
</dbReference>
<feature type="transmembrane region" description="Helical" evidence="1">
    <location>
        <begin position="7"/>
        <end position="29"/>
    </location>
</feature>
<name>A0ABS1CTM4_9PROT</name>
<evidence type="ECO:0000256" key="1">
    <source>
        <dbReference type="SAM" id="Phobius"/>
    </source>
</evidence>
<comment type="caution">
    <text evidence="2">The sequence shown here is derived from an EMBL/GenBank/DDBJ whole genome shotgun (WGS) entry which is preliminary data.</text>
</comment>
<dbReference type="Proteomes" id="UP000697995">
    <property type="component" value="Unassembled WGS sequence"/>
</dbReference>
<keyword evidence="1" id="KW-0812">Transmembrane</keyword>
<gene>
    <name evidence="2" type="ORF">CKO45_05600</name>
</gene>
<dbReference type="InterPro" id="IPR011852">
    <property type="entry name" value="TRAP_TAXI"/>
</dbReference>
<evidence type="ECO:0000313" key="3">
    <source>
        <dbReference type="Proteomes" id="UP000697995"/>
    </source>
</evidence>
<sequence length="437" mass="47296">MRLRVNPLLLGWGLGILGLVALAGLWVLLVPPGPKELRIAAGQRGGAYAATAEAYAAALRAQGLEATVVHTDGAVDNLALLRARRVDLALVQGGLAGTAAPAEARERDEGLVSLGSVFFEPAWFFVQAGMPAVTRQALLGRRIAVGPEGSGSRALALALLDANGIPADQVTLLSFVGMRAATALLDGEADAAFFVSAQAHAPIAALMRVPDRARLVDFAPWADAYARLLPYLTPVTLPRSGFSLAEDLPEADVRLLAPAAYVAARADINPQVAALVAGVMRRTHADRQGFAAEGRFPAILNQELPVQPDARRFIERGPPLLQSWLPFHWAVFIDRLLVLAVPALTVALPLLRFAPPLWRWSVERRIWRRYADLARLEGRVADPDAPLDDAARQEVLARLARLEARVATMTVPHAFLHRIFTLRRDIAFLRRQLARQA</sequence>
<keyword evidence="1" id="KW-0472">Membrane</keyword>
<evidence type="ECO:0000313" key="2">
    <source>
        <dbReference type="EMBL" id="MBK1657703.1"/>
    </source>
</evidence>
<evidence type="ECO:0008006" key="4">
    <source>
        <dbReference type="Google" id="ProtNLM"/>
    </source>
</evidence>
<reference evidence="2 3" key="1">
    <citation type="journal article" date="2020" name="Microorganisms">
        <title>Osmotic Adaptation and Compatible Solute Biosynthesis of Phototrophic Bacteria as Revealed from Genome Analyses.</title>
        <authorList>
            <person name="Imhoff J.F."/>
            <person name="Rahn T."/>
            <person name="Kunzel S."/>
            <person name="Keller A."/>
            <person name="Neulinger S.C."/>
        </authorList>
    </citation>
    <scope>NUCLEOTIDE SEQUENCE [LARGE SCALE GENOMIC DNA]</scope>
    <source>
        <strain evidence="2 3">DSM 15382</strain>
    </source>
</reference>
<proteinExistence type="predicted"/>
<dbReference type="Pfam" id="PF16868">
    <property type="entry name" value="NMT1_3"/>
    <property type="match status" value="1"/>
</dbReference>
<dbReference type="PANTHER" id="PTHR42941:SF1">
    <property type="entry name" value="SLL1037 PROTEIN"/>
    <property type="match status" value="1"/>
</dbReference>
<dbReference type="EMBL" id="NRSG01000026">
    <property type="protein sequence ID" value="MBK1657703.1"/>
    <property type="molecule type" value="Genomic_DNA"/>
</dbReference>
<organism evidence="2 3">
    <name type="scientific">Paracraurococcus ruber</name>
    <dbReference type="NCBI Taxonomy" id="77675"/>
    <lineage>
        <taxon>Bacteria</taxon>
        <taxon>Pseudomonadati</taxon>
        <taxon>Pseudomonadota</taxon>
        <taxon>Alphaproteobacteria</taxon>
        <taxon>Acetobacterales</taxon>
        <taxon>Roseomonadaceae</taxon>
        <taxon>Paracraurococcus</taxon>
    </lineage>
</organism>
<keyword evidence="3" id="KW-1185">Reference proteome</keyword>
<dbReference type="Gene3D" id="3.40.190.10">
    <property type="entry name" value="Periplasmic binding protein-like II"/>
    <property type="match status" value="2"/>
</dbReference>
<dbReference type="PANTHER" id="PTHR42941">
    <property type="entry name" value="SLL1037 PROTEIN"/>
    <property type="match status" value="1"/>
</dbReference>
<keyword evidence="1" id="KW-1133">Transmembrane helix</keyword>
<protein>
    <recommendedName>
        <fullName evidence="4">C4-dicarboxylate ABC transporter substrate-binding protein</fullName>
    </recommendedName>
</protein>